<evidence type="ECO:0000313" key="1">
    <source>
        <dbReference type="EMBL" id="GFF22263.1"/>
    </source>
</evidence>
<organism evidence="1 2">
    <name type="scientific">Aspergillus udagawae</name>
    <dbReference type="NCBI Taxonomy" id="91492"/>
    <lineage>
        <taxon>Eukaryota</taxon>
        <taxon>Fungi</taxon>
        <taxon>Dikarya</taxon>
        <taxon>Ascomycota</taxon>
        <taxon>Pezizomycotina</taxon>
        <taxon>Eurotiomycetes</taxon>
        <taxon>Eurotiomycetidae</taxon>
        <taxon>Eurotiales</taxon>
        <taxon>Aspergillaceae</taxon>
        <taxon>Aspergillus</taxon>
        <taxon>Aspergillus subgen. Fumigati</taxon>
    </lineage>
</organism>
<name>A0A8H3MYF9_9EURO</name>
<protein>
    <submittedName>
        <fullName evidence="1">Uncharacterized protein</fullName>
    </submittedName>
</protein>
<dbReference type="EMBL" id="BLKC01000001">
    <property type="protein sequence ID" value="GFF22263.1"/>
    <property type="molecule type" value="Genomic_DNA"/>
</dbReference>
<sequence>MYETDNCGGTDDSFAITSTGSQRCVPVPSKKRSIRVRDNSSCIITTWSGNCKGLSFRVPDTDCHDVLYSAVSVYC</sequence>
<reference evidence="1 2" key="1">
    <citation type="submission" date="2020-01" db="EMBL/GenBank/DDBJ databases">
        <title>Draft genome sequence of Aspergillus udagawae IFM 46972.</title>
        <authorList>
            <person name="Takahashi H."/>
            <person name="Yaguchi T."/>
        </authorList>
    </citation>
    <scope>NUCLEOTIDE SEQUENCE [LARGE SCALE GENOMIC DNA]</scope>
    <source>
        <strain evidence="1 2">IFM 46972</strain>
    </source>
</reference>
<dbReference type="Proteomes" id="UP000465221">
    <property type="component" value="Unassembled WGS sequence"/>
</dbReference>
<dbReference type="AlphaFoldDB" id="A0A8H3MYF9"/>
<proteinExistence type="predicted"/>
<gene>
    <name evidence="1" type="ORF">IFM46972_00216</name>
</gene>
<accession>A0A8H3MYF9</accession>
<comment type="caution">
    <text evidence="1">The sequence shown here is derived from an EMBL/GenBank/DDBJ whole genome shotgun (WGS) entry which is preliminary data.</text>
</comment>
<evidence type="ECO:0000313" key="2">
    <source>
        <dbReference type="Proteomes" id="UP000465221"/>
    </source>
</evidence>